<sequence length="113" mass="12442">MRADLVDYALVSWSLKERLDEALSGAKRTKRATAAVQIDLITDVRAAFQAVRNLLSNSAKLAYSHLFQQLDLLSDASDRGCGLGVLQVTIGSPIQNHEILLCMRESFTTSSFK</sequence>
<organism evidence="1 2">
    <name type="scientific">Phytophthora nicotianae (strain INRA-310)</name>
    <name type="common">Phytophthora parasitica</name>
    <dbReference type="NCBI Taxonomy" id="761204"/>
    <lineage>
        <taxon>Eukaryota</taxon>
        <taxon>Sar</taxon>
        <taxon>Stramenopiles</taxon>
        <taxon>Oomycota</taxon>
        <taxon>Peronosporomycetes</taxon>
        <taxon>Peronosporales</taxon>
        <taxon>Peronosporaceae</taxon>
        <taxon>Phytophthora</taxon>
    </lineage>
</organism>
<reference evidence="1 2" key="2">
    <citation type="submission" date="2013-11" db="EMBL/GenBank/DDBJ databases">
        <title>The Genome Sequence of Phytophthora parasitica INRA-310.</title>
        <authorList>
            <consortium name="The Broad Institute Genomics Platform"/>
            <person name="Russ C."/>
            <person name="Tyler B."/>
            <person name="Panabieres F."/>
            <person name="Shan W."/>
            <person name="Tripathy S."/>
            <person name="Grunwald N."/>
            <person name="Machado M."/>
            <person name="Johnson C.S."/>
            <person name="Arredondo F."/>
            <person name="Hong C."/>
            <person name="Coffey M."/>
            <person name="Young S.K."/>
            <person name="Zeng Q."/>
            <person name="Gargeya S."/>
            <person name="Fitzgerald M."/>
            <person name="Abouelleil A."/>
            <person name="Alvarado L."/>
            <person name="Chapman S.B."/>
            <person name="Gainer-Dewar J."/>
            <person name="Goldberg J."/>
            <person name="Griggs A."/>
            <person name="Gujja S."/>
            <person name="Hansen M."/>
            <person name="Howarth C."/>
            <person name="Imamovic A."/>
            <person name="Ireland A."/>
            <person name="Larimer J."/>
            <person name="McCowan C."/>
            <person name="Murphy C."/>
            <person name="Pearson M."/>
            <person name="Poon T.W."/>
            <person name="Priest M."/>
            <person name="Roberts A."/>
            <person name="Saif S."/>
            <person name="Shea T."/>
            <person name="Sykes S."/>
            <person name="Wortman J."/>
            <person name="Nusbaum C."/>
            <person name="Birren B."/>
        </authorList>
    </citation>
    <scope>NUCLEOTIDE SEQUENCE [LARGE SCALE GENOMIC DNA]</scope>
    <source>
        <strain evidence="1 2">INRA-310</strain>
    </source>
</reference>
<proteinExistence type="predicted"/>
<gene>
    <name evidence="1" type="ORF">PPTG_23423</name>
</gene>
<dbReference type="RefSeq" id="XP_008908804.1">
    <property type="nucleotide sequence ID" value="XM_008910556.1"/>
</dbReference>
<protein>
    <submittedName>
        <fullName evidence="1">Uncharacterized protein</fullName>
    </submittedName>
</protein>
<dbReference type="AlphaFoldDB" id="W2Q0B8"/>
<reference evidence="2" key="1">
    <citation type="submission" date="2011-12" db="EMBL/GenBank/DDBJ databases">
        <authorList>
            <consortium name="The Broad Institute Genome Sequencing Platform"/>
            <person name="Russ C."/>
            <person name="Tyler B."/>
            <person name="Panabieres F."/>
            <person name="Shan W."/>
            <person name="Tripathy S."/>
            <person name="Grunwald N."/>
            <person name="Machado M."/>
            <person name="Young S.K."/>
            <person name="Zeng Q."/>
            <person name="Gargeya S."/>
            <person name="Fitzgerald M."/>
            <person name="Haas B."/>
            <person name="Abouelleil A."/>
            <person name="Alvarado L."/>
            <person name="Arachchi H.M."/>
            <person name="Berlin A."/>
            <person name="Chapman S.B."/>
            <person name="Gearin G."/>
            <person name="Goldberg J."/>
            <person name="Griggs A."/>
            <person name="Gujja S."/>
            <person name="Hansen M."/>
            <person name="Heiman D."/>
            <person name="Howarth C."/>
            <person name="Larimer J."/>
            <person name="Lui A."/>
            <person name="MacDonald P.J.P."/>
            <person name="McCowen C."/>
            <person name="Montmayeur A."/>
            <person name="Murphy C."/>
            <person name="Neiman D."/>
            <person name="Pearson M."/>
            <person name="Priest M."/>
            <person name="Roberts A."/>
            <person name="Saif S."/>
            <person name="Shea T."/>
            <person name="Sisk P."/>
            <person name="Stolte C."/>
            <person name="Sykes S."/>
            <person name="Wortman J."/>
            <person name="Nusbaum C."/>
            <person name="Birren B."/>
        </authorList>
    </citation>
    <scope>NUCLEOTIDE SEQUENCE [LARGE SCALE GENOMIC DNA]</scope>
    <source>
        <strain evidence="2">INRA-310</strain>
    </source>
</reference>
<dbReference type="GeneID" id="20192022"/>
<dbReference type="VEuPathDB" id="FungiDB:PPTG_23423"/>
<dbReference type="OrthoDB" id="104731at2759"/>
<accession>W2Q0B8</accession>
<evidence type="ECO:0000313" key="1">
    <source>
        <dbReference type="EMBL" id="ETN05740.1"/>
    </source>
</evidence>
<dbReference type="EMBL" id="KI669598">
    <property type="protein sequence ID" value="ETN05740.1"/>
    <property type="molecule type" value="Genomic_DNA"/>
</dbReference>
<evidence type="ECO:0000313" key="2">
    <source>
        <dbReference type="Proteomes" id="UP000018817"/>
    </source>
</evidence>
<dbReference type="Proteomes" id="UP000018817">
    <property type="component" value="Unassembled WGS sequence"/>
</dbReference>
<name>W2Q0B8_PHYN3</name>